<name>A0A7W6JTG4_9SPHN</name>
<keyword evidence="3" id="KW-1185">Reference proteome</keyword>
<accession>A0A7W6JTG4</accession>
<feature type="signal peptide" evidence="1">
    <location>
        <begin position="1"/>
        <end position="32"/>
    </location>
</feature>
<keyword evidence="1" id="KW-0732">Signal</keyword>
<evidence type="ECO:0008006" key="4">
    <source>
        <dbReference type="Google" id="ProtNLM"/>
    </source>
</evidence>
<dbReference type="AlphaFoldDB" id="A0A7W6JTG4"/>
<organism evidence="2 3">
    <name type="scientific">Sphingomonas kyeonggiensis</name>
    <dbReference type="NCBI Taxonomy" id="1268553"/>
    <lineage>
        <taxon>Bacteria</taxon>
        <taxon>Pseudomonadati</taxon>
        <taxon>Pseudomonadota</taxon>
        <taxon>Alphaproteobacteria</taxon>
        <taxon>Sphingomonadales</taxon>
        <taxon>Sphingomonadaceae</taxon>
        <taxon>Sphingomonas</taxon>
    </lineage>
</organism>
<evidence type="ECO:0000256" key="1">
    <source>
        <dbReference type="SAM" id="SignalP"/>
    </source>
</evidence>
<dbReference type="Pfam" id="PF16930">
    <property type="entry name" value="Porin_5"/>
    <property type="match status" value="1"/>
</dbReference>
<evidence type="ECO:0000313" key="2">
    <source>
        <dbReference type="EMBL" id="MBB4099254.1"/>
    </source>
</evidence>
<proteinExistence type="predicted"/>
<comment type="caution">
    <text evidence="2">The sequence shown here is derived from an EMBL/GenBank/DDBJ whole genome shotgun (WGS) entry which is preliminary data.</text>
</comment>
<gene>
    <name evidence="2" type="ORF">GGR46_002818</name>
</gene>
<dbReference type="InterPro" id="IPR032638">
    <property type="entry name" value="Porin_5"/>
</dbReference>
<sequence>MMFVGFKLRRSRHAMAHGAAAVALLWTVPAFAQQAAAPAQPSDSAMVNLVRLLIEQGVLTPEKGKALMDQAQAEAVQARAALAQVPAAPVQQAAAELPPPPAGTVRVPYVPETVRNQIKEGLRQEVLAQAKAEGWAAPGKAAPDWVDNIRIHGDLRFRSASSFYAKDNSPDYIDVSEFNAMGPIDLTRQLAPRINTTRDKRNNMEIRARIGLEATVANRFTLGFQLATGENAGPISTNATLGGGFRKRDLWLQNAYVKGELVPGVTAMVGRFDNPLRTTDLMFDPDLALDGLYGEANLARIVGEDGFTLAVRGGAFPVMFEDTDYPSTSSEKRNWRDRYLFSGQVELAKKFGNGVEAHLAGAYHNFTYLRGHVSAPCDIYSVENVECSTDALRPLFATKGNTLMFLRRFDTTANPNPNDPRQPQYLGLKFAYRVLDLSGSVSVPISDRVVARLTGNYLYNFGFNPKGICAEGADGAPLNNVVLSDPANNPLQGACDVTNPARFVGGNQGYGGYFSIGDPNLFSVNPRRAQRGAWAVNLAYKYLESDAVPDSFTDSDFHLGGTNARGFVIGGAWAPYDGIAIGARWLSANQIVDAPLAIDVLHLDLGVAF</sequence>
<dbReference type="EMBL" id="JACIEH010000002">
    <property type="protein sequence ID" value="MBB4099254.1"/>
    <property type="molecule type" value="Genomic_DNA"/>
</dbReference>
<feature type="chain" id="PRO_5031529077" description="Porin" evidence="1">
    <location>
        <begin position="33"/>
        <end position="609"/>
    </location>
</feature>
<evidence type="ECO:0000313" key="3">
    <source>
        <dbReference type="Proteomes" id="UP000557392"/>
    </source>
</evidence>
<protein>
    <recommendedName>
        <fullName evidence="4">Porin</fullName>
    </recommendedName>
</protein>
<reference evidence="2 3" key="1">
    <citation type="submission" date="2020-08" db="EMBL/GenBank/DDBJ databases">
        <title>Genomic Encyclopedia of Type Strains, Phase IV (KMG-IV): sequencing the most valuable type-strain genomes for metagenomic binning, comparative biology and taxonomic classification.</title>
        <authorList>
            <person name="Goeker M."/>
        </authorList>
    </citation>
    <scope>NUCLEOTIDE SEQUENCE [LARGE SCALE GENOMIC DNA]</scope>
    <source>
        <strain evidence="2 3">DSM 101806</strain>
    </source>
</reference>
<dbReference type="Proteomes" id="UP000557392">
    <property type="component" value="Unassembled WGS sequence"/>
</dbReference>